<feature type="transmembrane region" description="Helical" evidence="11">
    <location>
        <begin position="333"/>
        <end position="353"/>
    </location>
</feature>
<feature type="domain" description="Striatin N-terminal" evidence="12">
    <location>
        <begin position="39"/>
        <end position="118"/>
    </location>
</feature>
<dbReference type="GO" id="GO:0005516">
    <property type="term" value="F:calmodulin binding"/>
    <property type="evidence" value="ECO:0007669"/>
    <property type="project" value="UniProtKB-KW"/>
</dbReference>
<feature type="compositionally biased region" description="Acidic residues" evidence="10">
    <location>
        <begin position="534"/>
        <end position="551"/>
    </location>
</feature>
<dbReference type="GO" id="GO:0051721">
    <property type="term" value="F:protein phosphatase 2A binding"/>
    <property type="evidence" value="ECO:0007669"/>
    <property type="project" value="TreeGrafter"/>
</dbReference>
<dbReference type="GeneTree" id="ENSGT00950000183095"/>
<name>A0A674H7G6_TAEGU</name>
<dbReference type="GO" id="GO:0044877">
    <property type="term" value="F:protein-containing complex binding"/>
    <property type="evidence" value="ECO:0007669"/>
    <property type="project" value="TreeGrafter"/>
</dbReference>
<evidence type="ECO:0000313" key="14">
    <source>
        <dbReference type="Proteomes" id="UP000007754"/>
    </source>
</evidence>
<evidence type="ECO:0000256" key="5">
    <source>
        <dbReference type="ARBA" id="ARBA00022574"/>
    </source>
</evidence>
<feature type="transmembrane region" description="Helical" evidence="11">
    <location>
        <begin position="222"/>
        <end position="244"/>
    </location>
</feature>
<keyword evidence="5 9" id="KW-0853">WD repeat</keyword>
<keyword evidence="7" id="KW-0112">Calmodulin-binding</keyword>
<keyword evidence="14" id="KW-1185">Reference proteome</keyword>
<evidence type="ECO:0000256" key="7">
    <source>
        <dbReference type="ARBA" id="ARBA00022860"/>
    </source>
</evidence>
<dbReference type="FunFam" id="1.20.5.300:FF:000001">
    <property type="entry name" value="striatin isoform X1"/>
    <property type="match status" value="1"/>
</dbReference>
<evidence type="ECO:0000256" key="6">
    <source>
        <dbReference type="ARBA" id="ARBA00022737"/>
    </source>
</evidence>
<feature type="compositionally biased region" description="Pro residues" evidence="10">
    <location>
        <begin position="10"/>
        <end position="29"/>
    </location>
</feature>
<feature type="compositionally biased region" description="Acidic residues" evidence="10">
    <location>
        <begin position="502"/>
        <end position="513"/>
    </location>
</feature>
<dbReference type="GO" id="GO:0005737">
    <property type="term" value="C:cytoplasm"/>
    <property type="evidence" value="ECO:0007669"/>
    <property type="project" value="UniProtKB-SubCell"/>
</dbReference>
<feature type="compositionally biased region" description="Pro residues" evidence="10">
    <location>
        <begin position="457"/>
        <end position="473"/>
    </location>
</feature>
<feature type="transmembrane region" description="Helical" evidence="11">
    <location>
        <begin position="187"/>
        <end position="210"/>
    </location>
</feature>
<feature type="repeat" description="WD" evidence="9">
    <location>
        <begin position="885"/>
        <end position="926"/>
    </location>
</feature>
<dbReference type="InterPro" id="IPR015943">
    <property type="entry name" value="WD40/YVTN_repeat-like_dom_sf"/>
</dbReference>
<evidence type="ECO:0000256" key="4">
    <source>
        <dbReference type="ARBA" id="ARBA00022553"/>
    </source>
</evidence>
<keyword evidence="3" id="KW-0963">Cytoplasm</keyword>
<dbReference type="SMART" id="SM00320">
    <property type="entry name" value="WD40"/>
    <property type="match status" value="7"/>
</dbReference>
<feature type="compositionally biased region" description="Low complexity" evidence="10">
    <location>
        <begin position="556"/>
        <end position="567"/>
    </location>
</feature>
<dbReference type="InterPro" id="IPR001680">
    <property type="entry name" value="WD40_rpt"/>
</dbReference>
<organism evidence="13 14">
    <name type="scientific">Taeniopygia guttata</name>
    <name type="common">Zebra finch</name>
    <name type="synonym">Poephila guttata</name>
    <dbReference type="NCBI Taxonomy" id="59729"/>
    <lineage>
        <taxon>Eukaryota</taxon>
        <taxon>Metazoa</taxon>
        <taxon>Chordata</taxon>
        <taxon>Craniata</taxon>
        <taxon>Vertebrata</taxon>
        <taxon>Euteleostomi</taxon>
        <taxon>Archelosauria</taxon>
        <taxon>Archosauria</taxon>
        <taxon>Dinosauria</taxon>
        <taxon>Saurischia</taxon>
        <taxon>Theropoda</taxon>
        <taxon>Coelurosauria</taxon>
        <taxon>Aves</taxon>
        <taxon>Neognathae</taxon>
        <taxon>Neoaves</taxon>
        <taxon>Telluraves</taxon>
        <taxon>Australaves</taxon>
        <taxon>Passeriformes</taxon>
        <taxon>Passeroidea</taxon>
        <taxon>Estrildidae</taxon>
        <taxon>Estrildinae</taxon>
        <taxon>Taeniopygia</taxon>
    </lineage>
</organism>
<evidence type="ECO:0000313" key="13">
    <source>
        <dbReference type="Ensembl" id="ENSTGUP00000031503.1"/>
    </source>
</evidence>
<dbReference type="PANTHER" id="PTHR15653:SF1">
    <property type="entry name" value="STRIATIN-4"/>
    <property type="match status" value="1"/>
</dbReference>
<dbReference type="Gene3D" id="2.130.10.10">
    <property type="entry name" value="YVTN repeat-like/Quinoprotein amine dehydrogenase"/>
    <property type="match status" value="3"/>
</dbReference>
<dbReference type="PRINTS" id="PR00320">
    <property type="entry name" value="GPROTEINBRPT"/>
</dbReference>
<dbReference type="AlphaFoldDB" id="A0A674H7G6"/>
<keyword evidence="8" id="KW-0175">Coiled coil</keyword>
<feature type="repeat" description="WD" evidence="9">
    <location>
        <begin position="745"/>
        <end position="777"/>
    </location>
</feature>
<dbReference type="PANTHER" id="PTHR15653">
    <property type="entry name" value="STRIATIN"/>
    <property type="match status" value="1"/>
</dbReference>
<evidence type="ECO:0000256" key="11">
    <source>
        <dbReference type="SAM" id="Phobius"/>
    </source>
</evidence>
<feature type="transmembrane region" description="Helical" evidence="11">
    <location>
        <begin position="161"/>
        <end position="180"/>
    </location>
</feature>
<evidence type="ECO:0000256" key="8">
    <source>
        <dbReference type="ARBA" id="ARBA00023054"/>
    </source>
</evidence>
<dbReference type="InterPro" id="IPR036322">
    <property type="entry name" value="WD40_repeat_dom_sf"/>
</dbReference>
<comment type="subcellular location">
    <subcellularLocation>
        <location evidence="1">Cytoplasm</location>
    </subcellularLocation>
</comment>
<dbReference type="Pfam" id="PF00400">
    <property type="entry name" value="WD40"/>
    <property type="match status" value="4"/>
</dbReference>
<dbReference type="InterPro" id="IPR019775">
    <property type="entry name" value="WD40_repeat_CS"/>
</dbReference>
<feature type="transmembrane region" description="Helical" evidence="11">
    <location>
        <begin position="360"/>
        <end position="385"/>
    </location>
</feature>
<dbReference type="Ensembl" id="ENSTGUT00000036953.1">
    <property type="protein sequence ID" value="ENSTGUP00000031503.1"/>
    <property type="gene ID" value="ENSTGUG00000028966.1"/>
</dbReference>
<keyword evidence="4" id="KW-0597">Phosphoprotein</keyword>
<keyword evidence="11" id="KW-0812">Transmembrane</keyword>
<evidence type="ECO:0000256" key="1">
    <source>
        <dbReference type="ARBA" id="ARBA00004496"/>
    </source>
</evidence>
<proteinExistence type="inferred from homology"/>
<keyword evidence="6" id="KW-0677">Repeat</keyword>
<feature type="transmembrane region" description="Helical" evidence="11">
    <location>
        <begin position="256"/>
        <end position="275"/>
    </location>
</feature>
<feature type="region of interest" description="Disordered" evidence="10">
    <location>
        <begin position="454"/>
        <end position="474"/>
    </location>
</feature>
<feature type="transmembrane region" description="Helical" evidence="11">
    <location>
        <begin position="131"/>
        <end position="155"/>
    </location>
</feature>
<dbReference type="PROSITE" id="PS50294">
    <property type="entry name" value="WD_REPEATS_REGION"/>
    <property type="match status" value="3"/>
</dbReference>
<feature type="repeat" description="WD" evidence="9">
    <location>
        <begin position="632"/>
        <end position="666"/>
    </location>
</feature>
<keyword evidence="11" id="KW-1133">Transmembrane helix</keyword>
<feature type="compositionally biased region" description="Basic and acidic residues" evidence="10">
    <location>
        <begin position="568"/>
        <end position="577"/>
    </location>
</feature>
<dbReference type="Gene3D" id="1.20.5.300">
    <property type="match status" value="1"/>
</dbReference>
<dbReference type="PROSITE" id="PS50082">
    <property type="entry name" value="WD_REPEATS_2"/>
    <property type="match status" value="3"/>
</dbReference>
<feature type="region of interest" description="Disordered" evidence="10">
    <location>
        <begin position="487"/>
        <end position="577"/>
    </location>
</feature>
<dbReference type="InterPro" id="IPR051488">
    <property type="entry name" value="WD_repeat_striatin"/>
</dbReference>
<keyword evidence="11" id="KW-0472">Membrane</keyword>
<dbReference type="Pfam" id="PF08232">
    <property type="entry name" value="Striatin"/>
    <property type="match status" value="1"/>
</dbReference>
<dbReference type="InterPro" id="IPR013258">
    <property type="entry name" value="Striatin_N"/>
</dbReference>
<dbReference type="Proteomes" id="UP000007754">
    <property type="component" value="Unplaced"/>
</dbReference>
<evidence type="ECO:0000259" key="12">
    <source>
        <dbReference type="Pfam" id="PF08232"/>
    </source>
</evidence>
<dbReference type="GO" id="GO:0030425">
    <property type="term" value="C:dendrite"/>
    <property type="evidence" value="ECO:0007669"/>
    <property type="project" value="TreeGrafter"/>
</dbReference>
<reference evidence="13" key="2">
    <citation type="submission" date="2025-09" db="UniProtKB">
        <authorList>
            <consortium name="Ensembl"/>
        </authorList>
    </citation>
    <scope>IDENTIFICATION</scope>
</reference>
<accession>A0A674H7G6</accession>
<dbReference type="GO" id="GO:0070016">
    <property type="term" value="F:armadillo repeat domain binding"/>
    <property type="evidence" value="ECO:0007669"/>
    <property type="project" value="TreeGrafter"/>
</dbReference>
<dbReference type="SUPFAM" id="SSF50978">
    <property type="entry name" value="WD40 repeat-like"/>
    <property type="match status" value="1"/>
</dbReference>
<dbReference type="InterPro" id="IPR020472">
    <property type="entry name" value="WD40_PAC1"/>
</dbReference>
<dbReference type="PROSITE" id="PS00678">
    <property type="entry name" value="WD_REPEATS_1"/>
    <property type="match status" value="1"/>
</dbReference>
<feature type="region of interest" description="Disordered" evidence="10">
    <location>
        <begin position="1"/>
        <end position="35"/>
    </location>
</feature>
<comment type="similarity">
    <text evidence="2">Belongs to the WD repeat striatin family.</text>
</comment>
<reference evidence="13" key="1">
    <citation type="submission" date="2025-08" db="UniProtKB">
        <authorList>
            <consortium name="Ensembl"/>
        </authorList>
    </citation>
    <scope>IDENTIFICATION</scope>
</reference>
<dbReference type="CDD" id="cd00200">
    <property type="entry name" value="WD40"/>
    <property type="match status" value="1"/>
</dbReference>
<evidence type="ECO:0000256" key="10">
    <source>
        <dbReference type="SAM" id="MobiDB-lite"/>
    </source>
</evidence>
<evidence type="ECO:0000256" key="9">
    <source>
        <dbReference type="PROSITE-ProRule" id="PRU00221"/>
    </source>
</evidence>
<evidence type="ECO:0000256" key="3">
    <source>
        <dbReference type="ARBA" id="ARBA00022490"/>
    </source>
</evidence>
<evidence type="ECO:0000256" key="2">
    <source>
        <dbReference type="ARBA" id="ARBA00009616"/>
    </source>
</evidence>
<protein>
    <recommendedName>
        <fullName evidence="12">Striatin N-terminal domain-containing protein</fullName>
    </recommendedName>
</protein>
<sequence length="963" mass="103406">MAAERAPPARAQPPPPGPAPGPAPGPVAGPEPAARTGLSLPGILHFIQHEWARFEAEKGRWEAERAELQAQVAFLQGERQGQESLKLDLVRRIRMLEFALKQERSKLQKLKLGAEAAPGEKRPEEPREPQILGFLGFFLGFWGFFGVFGVLGLFLLLSEGILGFLAEILGFFQGVFGGNFGAFSGDFWGFFGGVLGFFGIWGFLGLFWLLSGGILGFSQGGFGGNFGVFSGGFGGFLGVILGLFHGIFGGNFRGFFRVFLGGSLVYFWGILGGGFGVFLGYFRGILGGGFCVFLVYFWGWFWCILGVFWGYFWGWFWGFLGVIWGYFRGLFRGIFGVFRGYFGGIFGGIFGVFWGYFRGLFWGIFGVFGGILGGYFGVFLGYFGVSHPHFPPVSNGPVELEGAWKDGRRLLRQYLEELGYSDTILAMRSRRLRALLARGIPGIPGISGIIPGIPGIPAAPPSPGSPPSPPPPAESLLLRRIEEQIQRNAGKEPQRGLSPSPPEEDSDEEEEPEGPSPTPGPPRRRGKSVPKVPEEDEDEDEDEEDSEDALGEFDFLGTPGDTLGTPGDIRESHRCHLRDGDLGPPRPPEGLPAEALALDGLGDLAELTVTNDNDGGDVPPSPRRVWSPRLTLRSHFDAVRAVAFVPCHPALVTASEDATLKLWNLQKPLVPNKSAALDVEPVYAFRGHRGPVLAVAVAAGDSGDIGDIGLCCSAGVDAQIRCWRLPGLDSDPYDGYDPGVLRGLLAGHSDAVWGLSFDGAGRRLASCSADGTVRLWDPRGDRDSGDSGGGTCLGVLDGHAEHGVPTSVTFVPTQPAHLVAGFRSGATVLYDLEATKATLVSPNGGGRAQVNQVVTHPSQPLTITASDDRAIRYLDMRTGAVVHSVVAHLDAVTCLALDSSGDTLMSGSHDCSLRLWHLCQRTCVQELPAHRRKHHESVLAVAFHPRRPLGASAGADGLAKVLV</sequence>